<dbReference type="Proteomes" id="UP000092993">
    <property type="component" value="Unassembled WGS sequence"/>
</dbReference>
<organism evidence="3 4">
    <name type="scientific">Grifola frondosa</name>
    <name type="common">Maitake</name>
    <name type="synonym">Polyporus frondosus</name>
    <dbReference type="NCBI Taxonomy" id="5627"/>
    <lineage>
        <taxon>Eukaryota</taxon>
        <taxon>Fungi</taxon>
        <taxon>Dikarya</taxon>
        <taxon>Basidiomycota</taxon>
        <taxon>Agaricomycotina</taxon>
        <taxon>Agaricomycetes</taxon>
        <taxon>Polyporales</taxon>
        <taxon>Grifolaceae</taxon>
        <taxon>Grifola</taxon>
    </lineage>
</organism>
<keyword evidence="2" id="KW-1133">Transmembrane helix</keyword>
<name>A0A1C7LTU5_GRIFR</name>
<feature type="region of interest" description="Disordered" evidence="1">
    <location>
        <begin position="53"/>
        <end position="79"/>
    </location>
</feature>
<dbReference type="EMBL" id="LUGG01000024">
    <property type="protein sequence ID" value="OBZ67349.1"/>
    <property type="molecule type" value="Genomic_DNA"/>
</dbReference>
<protein>
    <submittedName>
        <fullName evidence="3">Uncharacterized protein</fullName>
    </submittedName>
</protein>
<feature type="transmembrane region" description="Helical" evidence="2">
    <location>
        <begin position="95"/>
        <end position="114"/>
    </location>
</feature>
<feature type="compositionally biased region" description="Low complexity" evidence="1">
    <location>
        <begin position="70"/>
        <end position="79"/>
    </location>
</feature>
<comment type="caution">
    <text evidence="3">The sequence shown here is derived from an EMBL/GenBank/DDBJ whole genome shotgun (WGS) entry which is preliminary data.</text>
</comment>
<keyword evidence="2" id="KW-0472">Membrane</keyword>
<sequence length="152" mass="16914">MSLVHNKWKIAQQRSTRDHAPGILSNLPSPNLYVPANSLVLYPVRPHSSEQAIPMSDYAPLSQEEDYDKASSPSSESIESAPAPAATWHALNKTLIWGAVVMVLLAVNMFCLAITTRQVRVVFQTLQTHLDFVETRALPRPDPLDGMEQLLR</sequence>
<proteinExistence type="predicted"/>
<dbReference type="OrthoDB" id="2632789at2759"/>
<evidence type="ECO:0000313" key="3">
    <source>
        <dbReference type="EMBL" id="OBZ67349.1"/>
    </source>
</evidence>
<gene>
    <name evidence="3" type="ORF">A0H81_12652</name>
</gene>
<keyword evidence="4" id="KW-1185">Reference proteome</keyword>
<dbReference type="AlphaFoldDB" id="A0A1C7LTU5"/>
<evidence type="ECO:0000256" key="1">
    <source>
        <dbReference type="SAM" id="MobiDB-lite"/>
    </source>
</evidence>
<evidence type="ECO:0000313" key="4">
    <source>
        <dbReference type="Proteomes" id="UP000092993"/>
    </source>
</evidence>
<accession>A0A1C7LTU5</accession>
<keyword evidence="2" id="KW-0812">Transmembrane</keyword>
<evidence type="ECO:0000256" key="2">
    <source>
        <dbReference type="SAM" id="Phobius"/>
    </source>
</evidence>
<reference evidence="3 4" key="1">
    <citation type="submission" date="2016-03" db="EMBL/GenBank/DDBJ databases">
        <title>Whole genome sequencing of Grifola frondosa 9006-11.</title>
        <authorList>
            <person name="Min B."/>
            <person name="Park H."/>
            <person name="Kim J.-G."/>
            <person name="Cho H."/>
            <person name="Oh Y.-L."/>
            <person name="Kong W.-S."/>
            <person name="Choi I.-G."/>
        </authorList>
    </citation>
    <scope>NUCLEOTIDE SEQUENCE [LARGE SCALE GENOMIC DNA]</scope>
    <source>
        <strain evidence="3 4">9006-11</strain>
    </source>
</reference>